<protein>
    <submittedName>
        <fullName evidence="3">Uncharacterized protein</fullName>
    </submittedName>
</protein>
<name>A0A2S4VBU8_9BASI</name>
<feature type="non-terminal residue" evidence="3">
    <location>
        <position position="1"/>
    </location>
</feature>
<dbReference type="VEuPathDB" id="FungiDB:PSHT_10134"/>
<evidence type="ECO:0000256" key="2">
    <source>
        <dbReference type="SAM" id="SignalP"/>
    </source>
</evidence>
<evidence type="ECO:0000313" key="4">
    <source>
        <dbReference type="Proteomes" id="UP000238274"/>
    </source>
</evidence>
<evidence type="ECO:0000313" key="3">
    <source>
        <dbReference type="EMBL" id="POW06964.1"/>
    </source>
</evidence>
<reference evidence="4" key="2">
    <citation type="journal article" date="2018" name="BMC Genomics">
        <title>Genomic insights into host adaptation between the wheat stripe rust pathogen (Puccinia striiformis f. sp. tritici) and the barley stripe rust pathogen (Puccinia striiformis f. sp. hordei).</title>
        <authorList>
            <person name="Xia C."/>
            <person name="Wang M."/>
            <person name="Yin C."/>
            <person name="Cornejo O.E."/>
            <person name="Hulbert S.H."/>
            <person name="Chen X."/>
        </authorList>
    </citation>
    <scope>NUCLEOTIDE SEQUENCE [LARGE SCALE GENOMIC DNA]</scope>
    <source>
        <strain evidence="4">93TX-2</strain>
    </source>
</reference>
<reference evidence="3 4" key="1">
    <citation type="submission" date="2017-12" db="EMBL/GenBank/DDBJ databases">
        <title>Gene loss provides genomic basis for host adaptation in cereal stripe rust fungi.</title>
        <authorList>
            <person name="Xia C."/>
        </authorList>
    </citation>
    <scope>NUCLEOTIDE SEQUENCE [LARGE SCALE GENOMIC DNA]</scope>
    <source>
        <strain evidence="3 4">93TX-2</strain>
    </source>
</reference>
<proteinExistence type="predicted"/>
<feature type="compositionally biased region" description="Polar residues" evidence="1">
    <location>
        <begin position="166"/>
        <end position="187"/>
    </location>
</feature>
<dbReference type="VEuPathDB" id="FungiDB:PSTT_06264"/>
<feature type="region of interest" description="Disordered" evidence="1">
    <location>
        <begin position="146"/>
        <end position="206"/>
    </location>
</feature>
<accession>A0A2S4VBU8</accession>
<reference evidence="4" key="3">
    <citation type="journal article" date="2018" name="Mol. Plant Microbe Interact.">
        <title>Genome sequence resources for the wheat stripe rust pathogen (Puccinia striiformis f. sp. tritici) and the barley stripe rust pathogen (Puccinia striiformis f. sp. hordei).</title>
        <authorList>
            <person name="Xia C."/>
            <person name="Wang M."/>
            <person name="Yin C."/>
            <person name="Cornejo O.E."/>
            <person name="Hulbert S.H."/>
            <person name="Chen X."/>
        </authorList>
    </citation>
    <scope>NUCLEOTIDE SEQUENCE [LARGE SCALE GENOMIC DNA]</scope>
    <source>
        <strain evidence="4">93TX-2</strain>
    </source>
</reference>
<sequence>ARATFLFTLSLGQVGLCLPPGQAIHVLDKPAEVISLWSVDDDLTDGLQLSKTEDIQNWPNVDEFAVPIEWFDTEPLQVPTDQAHHSGPEREPLLPLVPFEEAGLERPVDYSEVLTIVNHEGQDVHHPTHSLHPYQVRNKSQMTEYISNSQQGISSCKSKEKLESQYHGSESSLASSQISHTGPSHYQSLPTGSSLSSNSHQAPANHDHCEQHMNHIKDQAVSTIGADLEWQDMIYSNLKRFTKIYIENPLLEEYLKSFIKNYADLPFVTKRLPKSEIIYFAKLPVQILRTLCLVRPINEKTHKPLNKADTLPMRKFGTRNNESAISNPNGSLPVSGLIGKETYPMDENSFGHVQKALLNFFAKPISKECCITTCISLLKVFPNSSLHSFDFLTGVPEIETVSPQDSKYQLLQKAINSFNLQKKIEPQIVPTTINGFLLLEINKIWKIIHPKKNWREVSWLTGNAISSMFQKIQECMCVSNEKHTQEKFANLPAHLLSITKNQNVNSNQKLLSNDIVQYIRITDESGERIKPSYLIKRDRLLLSNLVFFHNLLSKYLQEKSNFEESEEKFMNWVMNELSHPKGSLPVFVFLLLWLLLKCLHGYQFFSMVVGSKPAIQMSGALFFQMMSPSVRLFLPTGQPTNVLDKPAEVILTWTVGYEPTDGLQQTGTEDISNWLNMDALDHLIEWHDTEPLQVPSHQAHHSGQEREPLLPLVPPFVESGLDGHLFVTMKDRMFNTQHIPIIPTKSKINHKWQNISQIYKKHMTHIKDQAVSTKREDMEWQDTLCDSLKHVPMRYFKDPILEEHINRIRHEYEALPHSDTRSFKTERIGFGKLQVQVVNNAPIRKQRFLDHMKHMINWIHFISTLPMRKYGTRKDDYTISNQVIDWLIKEIFNPSDSLPILGIVGKSTYPMDESTFGDLQKILIIFFSEAFVKEDCISTCLSALNHHNLDFIYYMPKTEQGYQFTTKDQRTMEAIHSFKLQRRILYNMYRKARLPGLEGKRKAENPFDANEKIKIKNS</sequence>
<keyword evidence="4" id="KW-1185">Reference proteome</keyword>
<comment type="caution">
    <text evidence="3">The sequence shown here is derived from an EMBL/GenBank/DDBJ whole genome shotgun (WGS) entry which is preliminary data.</text>
</comment>
<dbReference type="AlphaFoldDB" id="A0A2S4VBU8"/>
<feature type="compositionally biased region" description="Low complexity" evidence="1">
    <location>
        <begin position="188"/>
        <end position="199"/>
    </location>
</feature>
<feature type="chain" id="PRO_5015522313" evidence="2">
    <location>
        <begin position="24"/>
        <end position="1018"/>
    </location>
</feature>
<feature type="signal peptide" evidence="2">
    <location>
        <begin position="1"/>
        <end position="23"/>
    </location>
</feature>
<evidence type="ECO:0000256" key="1">
    <source>
        <dbReference type="SAM" id="MobiDB-lite"/>
    </source>
</evidence>
<dbReference type="Proteomes" id="UP000238274">
    <property type="component" value="Unassembled WGS sequence"/>
</dbReference>
<organism evidence="3 4">
    <name type="scientific">Puccinia striiformis</name>
    <dbReference type="NCBI Taxonomy" id="27350"/>
    <lineage>
        <taxon>Eukaryota</taxon>
        <taxon>Fungi</taxon>
        <taxon>Dikarya</taxon>
        <taxon>Basidiomycota</taxon>
        <taxon>Pucciniomycotina</taxon>
        <taxon>Pucciniomycetes</taxon>
        <taxon>Pucciniales</taxon>
        <taxon>Pucciniaceae</taxon>
        <taxon>Puccinia</taxon>
    </lineage>
</organism>
<dbReference type="EMBL" id="PKSM01000152">
    <property type="protein sequence ID" value="POW06964.1"/>
    <property type="molecule type" value="Genomic_DNA"/>
</dbReference>
<feature type="compositionally biased region" description="Polar residues" evidence="1">
    <location>
        <begin position="146"/>
        <end position="156"/>
    </location>
</feature>
<gene>
    <name evidence="3" type="ORF">PSHT_10134</name>
</gene>
<feature type="non-terminal residue" evidence="3">
    <location>
        <position position="1018"/>
    </location>
</feature>
<keyword evidence="2" id="KW-0732">Signal</keyword>